<evidence type="ECO:0000256" key="1">
    <source>
        <dbReference type="ARBA" id="ARBA00022679"/>
    </source>
</evidence>
<dbReference type="EC" id="2.7.7.60" evidence="3"/>
<dbReference type="CDD" id="cd02516">
    <property type="entry name" value="CDP-ME_synthetase"/>
    <property type="match status" value="1"/>
</dbReference>
<organism evidence="4 5">
    <name type="scientific">Sphaerisporangium rufum</name>
    <dbReference type="NCBI Taxonomy" id="1381558"/>
    <lineage>
        <taxon>Bacteria</taxon>
        <taxon>Bacillati</taxon>
        <taxon>Actinomycetota</taxon>
        <taxon>Actinomycetes</taxon>
        <taxon>Streptosporangiales</taxon>
        <taxon>Streptosporangiaceae</taxon>
        <taxon>Sphaerisporangium</taxon>
    </lineage>
</organism>
<accession>A0A919QWK1</accession>
<comment type="caution">
    <text evidence="4">The sequence shown here is derived from an EMBL/GenBank/DDBJ whole genome shotgun (WGS) entry which is preliminary data.</text>
</comment>
<keyword evidence="5" id="KW-1185">Reference proteome</keyword>
<feature type="site" description="Transition state stabilizer" evidence="3">
    <location>
        <position position="29"/>
    </location>
</feature>
<evidence type="ECO:0000256" key="2">
    <source>
        <dbReference type="ARBA" id="ARBA00022695"/>
    </source>
</evidence>
<dbReference type="EMBL" id="BOOU01000006">
    <property type="protein sequence ID" value="GII75444.1"/>
    <property type="molecule type" value="Genomic_DNA"/>
</dbReference>
<dbReference type="GO" id="GO:0019288">
    <property type="term" value="P:isopentenyl diphosphate biosynthetic process, methylerythritol 4-phosphate pathway"/>
    <property type="evidence" value="ECO:0007669"/>
    <property type="project" value="UniProtKB-UniRule"/>
</dbReference>
<keyword evidence="2 3" id="KW-0548">Nucleotidyltransferase</keyword>
<comment type="function">
    <text evidence="3">Catalyzes the formation of 4-diphosphocytidyl-2-C-methyl-D-erythritol from CTP and 2-C-methyl-D-erythritol 4-phosphate (MEP).</text>
</comment>
<sequence length="244" mass="25795">MTPSPPRPRTVGVVLAGGTGQRVGAAVPKQLLELAGRPIIEHTIAAFEAAPEIDEILVLMAAGHTAEVETLVRRGGYGKVTAVVEGGASRTESTRRALAALGPRECHVLLHDAVRPLLPPRVITDCVAALATHAAVTAAIPSSDTIVVAAATPGGELIRDVPDRSALRRVQTPQGFHLSVIREAYERAYADPGFGDRPATDDCGVVLRYLPEIPIHLVPGDERNMKVTHPVDLLIAAELLRAAR</sequence>
<evidence type="ECO:0000313" key="5">
    <source>
        <dbReference type="Proteomes" id="UP000655287"/>
    </source>
</evidence>
<dbReference type="FunFam" id="3.90.550.10:FF:000003">
    <property type="entry name" value="2-C-methyl-D-erythritol 4-phosphate cytidylyltransferase"/>
    <property type="match status" value="1"/>
</dbReference>
<dbReference type="HAMAP" id="MF_00108">
    <property type="entry name" value="IspD"/>
    <property type="match status" value="1"/>
</dbReference>
<proteinExistence type="inferred from homology"/>
<evidence type="ECO:0000313" key="4">
    <source>
        <dbReference type="EMBL" id="GII75444.1"/>
    </source>
</evidence>
<dbReference type="InterPro" id="IPR050088">
    <property type="entry name" value="IspD/TarI_cytidylyltransf_bact"/>
</dbReference>
<name>A0A919QWK1_9ACTN</name>
<feature type="site" description="Transition state stabilizer" evidence="3">
    <location>
        <position position="22"/>
    </location>
</feature>
<reference evidence="4" key="1">
    <citation type="submission" date="2021-01" db="EMBL/GenBank/DDBJ databases">
        <title>Whole genome shotgun sequence of Sphaerisporangium rufum NBRC 109079.</title>
        <authorList>
            <person name="Komaki H."/>
            <person name="Tamura T."/>
        </authorList>
    </citation>
    <scope>NUCLEOTIDE SEQUENCE</scope>
    <source>
        <strain evidence="4">NBRC 109079</strain>
    </source>
</reference>
<dbReference type="PANTHER" id="PTHR32125">
    <property type="entry name" value="2-C-METHYL-D-ERYTHRITOL 4-PHOSPHATE CYTIDYLYLTRANSFERASE, CHLOROPLASTIC"/>
    <property type="match status" value="1"/>
</dbReference>
<dbReference type="PANTHER" id="PTHR32125:SF4">
    <property type="entry name" value="2-C-METHYL-D-ERYTHRITOL 4-PHOSPHATE CYTIDYLYLTRANSFERASE, CHLOROPLASTIC"/>
    <property type="match status" value="1"/>
</dbReference>
<dbReference type="Gene3D" id="3.90.550.10">
    <property type="entry name" value="Spore Coat Polysaccharide Biosynthesis Protein SpsA, Chain A"/>
    <property type="match status" value="1"/>
</dbReference>
<comment type="catalytic activity">
    <reaction evidence="3">
        <text>2-C-methyl-D-erythritol 4-phosphate + CTP + H(+) = 4-CDP-2-C-methyl-D-erythritol + diphosphate</text>
        <dbReference type="Rhea" id="RHEA:13429"/>
        <dbReference type="ChEBI" id="CHEBI:15378"/>
        <dbReference type="ChEBI" id="CHEBI:33019"/>
        <dbReference type="ChEBI" id="CHEBI:37563"/>
        <dbReference type="ChEBI" id="CHEBI:57823"/>
        <dbReference type="ChEBI" id="CHEBI:58262"/>
        <dbReference type="EC" id="2.7.7.60"/>
    </reaction>
</comment>
<feature type="site" description="Positions MEP for the nucleophilic attack" evidence="3">
    <location>
        <position position="226"/>
    </location>
</feature>
<comment type="similarity">
    <text evidence="3">Belongs to the IspD/TarI cytidylyltransferase family. IspD subfamily.</text>
</comment>
<dbReference type="InterPro" id="IPR001228">
    <property type="entry name" value="IspD"/>
</dbReference>
<dbReference type="Pfam" id="PF01128">
    <property type="entry name" value="IspD"/>
    <property type="match status" value="1"/>
</dbReference>
<keyword evidence="1 3" id="KW-0808">Transferase</keyword>
<dbReference type="InterPro" id="IPR034683">
    <property type="entry name" value="IspD/TarI"/>
</dbReference>
<dbReference type="RefSeq" id="WP_239136780.1">
    <property type="nucleotide sequence ID" value="NZ_BOOU01000006.1"/>
</dbReference>
<dbReference type="AlphaFoldDB" id="A0A919QWK1"/>
<protein>
    <recommendedName>
        <fullName evidence="3">2-C-methyl-D-erythritol 4-phosphate cytidylyltransferase</fullName>
        <ecNumber evidence="3">2.7.7.60</ecNumber>
    </recommendedName>
    <alternativeName>
        <fullName evidence="3">4-diphosphocytidyl-2C-methyl-D-erythritol synthase</fullName>
    </alternativeName>
    <alternativeName>
        <fullName evidence="3">MEP cytidylyltransferase</fullName>
        <shortName evidence="3">MCT</shortName>
    </alternativeName>
</protein>
<keyword evidence="3" id="KW-0414">Isoprene biosynthesis</keyword>
<dbReference type="Proteomes" id="UP000655287">
    <property type="component" value="Unassembled WGS sequence"/>
</dbReference>
<comment type="pathway">
    <text evidence="3">Isoprenoid biosynthesis; isopentenyl diphosphate biosynthesis via DXP pathway; isopentenyl diphosphate from 1-deoxy-D-xylulose 5-phosphate: step 2/6.</text>
</comment>
<feature type="site" description="Positions MEP for the nucleophilic attack" evidence="3">
    <location>
        <position position="164"/>
    </location>
</feature>
<evidence type="ECO:0000256" key="3">
    <source>
        <dbReference type="HAMAP-Rule" id="MF_00108"/>
    </source>
</evidence>
<gene>
    <name evidence="3" type="primary">ispD</name>
    <name evidence="4" type="ORF">Sru01_04260</name>
</gene>
<dbReference type="SUPFAM" id="SSF53448">
    <property type="entry name" value="Nucleotide-diphospho-sugar transferases"/>
    <property type="match status" value="1"/>
</dbReference>
<dbReference type="GO" id="GO:0050518">
    <property type="term" value="F:2-C-methyl-D-erythritol 4-phosphate cytidylyltransferase activity"/>
    <property type="evidence" value="ECO:0007669"/>
    <property type="project" value="UniProtKB-UniRule"/>
</dbReference>
<dbReference type="InterPro" id="IPR029044">
    <property type="entry name" value="Nucleotide-diphossugar_trans"/>
</dbReference>